<dbReference type="InterPro" id="IPR008441">
    <property type="entry name" value="AfumC-like_glycosyl_Trfase"/>
</dbReference>
<accession>A0A448F8K6</accession>
<dbReference type="AlphaFoldDB" id="A0A448F8K6"/>
<gene>
    <name evidence="1" type="ORF">NCTC5906_01105</name>
</gene>
<evidence type="ECO:0000313" key="1">
    <source>
        <dbReference type="EMBL" id="VEF42723.1"/>
    </source>
</evidence>
<dbReference type="GeneID" id="49635518"/>
<keyword evidence="1" id="KW-0808">Transferase</keyword>
<name>A0A448F8K6_AGGAP</name>
<dbReference type="Gene3D" id="3.90.550.20">
    <property type="match status" value="1"/>
</dbReference>
<dbReference type="SUPFAM" id="SSF53448">
    <property type="entry name" value="Nucleotide-diphospho-sugar transferases"/>
    <property type="match status" value="1"/>
</dbReference>
<protein>
    <submittedName>
        <fullName evidence="1">Mannosyltransferase OCH1 and related enzymes</fullName>
    </submittedName>
</protein>
<proteinExistence type="predicted"/>
<dbReference type="InterPro" id="IPR029044">
    <property type="entry name" value="Nucleotide-diphossugar_trans"/>
</dbReference>
<dbReference type="EMBL" id="LR134327">
    <property type="protein sequence ID" value="VEF42723.1"/>
    <property type="molecule type" value="Genomic_DNA"/>
</dbReference>
<reference evidence="1 2" key="1">
    <citation type="submission" date="2018-12" db="EMBL/GenBank/DDBJ databases">
        <authorList>
            <consortium name="Pathogen Informatics"/>
        </authorList>
    </citation>
    <scope>NUCLEOTIDE SEQUENCE [LARGE SCALE GENOMIC DNA]</scope>
    <source>
        <strain evidence="1 2">NCTC5906</strain>
    </source>
</reference>
<dbReference type="GO" id="GO:0016757">
    <property type="term" value="F:glycosyltransferase activity"/>
    <property type="evidence" value="ECO:0007669"/>
    <property type="project" value="UniProtKB-KW"/>
</dbReference>
<dbReference type="Pfam" id="PF05704">
    <property type="entry name" value="Caps_synth"/>
    <property type="match status" value="1"/>
</dbReference>
<dbReference type="RefSeq" id="WP_005704503.1">
    <property type="nucleotide sequence ID" value="NZ_AEWB02000018.1"/>
</dbReference>
<keyword evidence="1" id="KW-0328">Glycosyltransferase</keyword>
<sequence length="309" mass="36812">MYILKKILLEFISLFGISKANRKAIRKYMSILLSLEQEKIRRNKRYLNKYINIKINKNLDYFKGDLPVWQLWLQGYDNSPQIVKNCINSVRFFCKNRKIILLTKDNLNQYVSLPGCIIKKYNLGIITHTHFSDLVRVALLCEHGGTWIDSTVLLTGEIPKKILEAPLFMFSSPKGDFYYKTHLISSWFIHSSKKNNLLISLRDSLFSYWEHENNLRDYYLVHLIFRNIIDFSDDLKKEWNSLYHLPNNNPHTLQLKLGDCFNMKEYLEIKELTFIHKLTYKFKPLSIKLDDNLTYWDLLSSDRTFSKIF</sequence>
<dbReference type="OrthoDB" id="9802881at2"/>
<dbReference type="Proteomes" id="UP000272690">
    <property type="component" value="Chromosome"/>
</dbReference>
<organism evidence="1 2">
    <name type="scientific">Aggregatibacter aphrophilus ATCC 33389</name>
    <dbReference type="NCBI Taxonomy" id="985008"/>
    <lineage>
        <taxon>Bacteria</taxon>
        <taxon>Pseudomonadati</taxon>
        <taxon>Pseudomonadota</taxon>
        <taxon>Gammaproteobacteria</taxon>
        <taxon>Pasteurellales</taxon>
        <taxon>Pasteurellaceae</taxon>
        <taxon>Aggregatibacter</taxon>
    </lineage>
</organism>
<evidence type="ECO:0000313" key="2">
    <source>
        <dbReference type="Proteomes" id="UP000272690"/>
    </source>
</evidence>